<proteinExistence type="inferred from homology"/>
<dbReference type="InterPro" id="IPR020846">
    <property type="entry name" value="MFS_dom"/>
</dbReference>
<dbReference type="GO" id="GO:0020037">
    <property type="term" value="F:heme binding"/>
    <property type="evidence" value="ECO:0007669"/>
    <property type="project" value="TreeGrafter"/>
</dbReference>
<feature type="compositionally biased region" description="Polar residues" evidence="22">
    <location>
        <begin position="21"/>
        <end position="34"/>
    </location>
</feature>
<feature type="transmembrane region" description="Helical" evidence="23">
    <location>
        <begin position="588"/>
        <end position="608"/>
    </location>
</feature>
<feature type="domain" description="Major facilitator superfamily (MFS) profile" evidence="24">
    <location>
        <begin position="272"/>
        <end position="685"/>
    </location>
</feature>
<evidence type="ECO:0000256" key="16">
    <source>
        <dbReference type="ARBA" id="ARBA00036811"/>
    </source>
</evidence>
<organism evidence="25 26">
    <name type="scientific">Merluccius polli</name>
    <name type="common">Benguela hake</name>
    <name type="synonym">Merluccius cadenati</name>
    <dbReference type="NCBI Taxonomy" id="89951"/>
    <lineage>
        <taxon>Eukaryota</taxon>
        <taxon>Metazoa</taxon>
        <taxon>Chordata</taxon>
        <taxon>Craniata</taxon>
        <taxon>Vertebrata</taxon>
        <taxon>Euteleostomi</taxon>
        <taxon>Actinopterygii</taxon>
        <taxon>Neopterygii</taxon>
        <taxon>Teleostei</taxon>
        <taxon>Neoteleostei</taxon>
        <taxon>Acanthomorphata</taxon>
        <taxon>Zeiogadaria</taxon>
        <taxon>Gadariae</taxon>
        <taxon>Gadiformes</taxon>
        <taxon>Gadoidei</taxon>
        <taxon>Merlucciidae</taxon>
        <taxon>Merluccius</taxon>
    </lineage>
</organism>
<evidence type="ECO:0000256" key="1">
    <source>
        <dbReference type="ARBA" id="ARBA00004225"/>
    </source>
</evidence>
<dbReference type="FunFam" id="1.20.1250.20:FF:000184">
    <property type="entry name" value="Feline leukemia virus subgroup C receptor-related protein 1"/>
    <property type="match status" value="1"/>
</dbReference>
<dbReference type="Proteomes" id="UP001174136">
    <property type="component" value="Unassembled WGS sequence"/>
</dbReference>
<dbReference type="GO" id="GO:0097037">
    <property type="term" value="P:heme export"/>
    <property type="evidence" value="ECO:0007669"/>
    <property type="project" value="TreeGrafter"/>
</dbReference>
<feature type="transmembrane region" description="Helical" evidence="23">
    <location>
        <begin position="362"/>
        <end position="388"/>
    </location>
</feature>
<evidence type="ECO:0000256" key="7">
    <source>
        <dbReference type="ARBA" id="ARBA00022692"/>
    </source>
</evidence>
<evidence type="ECO:0000256" key="2">
    <source>
        <dbReference type="ARBA" id="ARBA00004477"/>
    </source>
</evidence>
<accession>A0AA47MZT9</accession>
<feature type="transmembrane region" description="Helical" evidence="23">
    <location>
        <begin position="654"/>
        <end position="672"/>
    </location>
</feature>
<feature type="compositionally biased region" description="Basic and acidic residues" evidence="22">
    <location>
        <begin position="1"/>
        <end position="20"/>
    </location>
</feature>
<keyword evidence="14" id="KW-0325">Glycoprotein</keyword>
<evidence type="ECO:0000256" key="11">
    <source>
        <dbReference type="ARBA" id="ARBA00023128"/>
    </source>
</evidence>
<comment type="subcellular location">
    <subcellularLocation>
        <location evidence="3">Cell membrane</location>
        <topology evidence="3">Multi-pass membrane protein</topology>
    </subcellularLocation>
    <subcellularLocation>
        <location evidence="2">Endoplasmic reticulum membrane</location>
        <topology evidence="2">Multi-pass membrane protein</topology>
    </subcellularLocation>
    <subcellularLocation>
        <location evidence="1">Mitochondrion membrane</location>
        <topology evidence="1">Multi-pass membrane protein</topology>
    </subcellularLocation>
</comment>
<feature type="transmembrane region" description="Helical" evidence="23">
    <location>
        <begin position="312"/>
        <end position="332"/>
    </location>
</feature>
<evidence type="ECO:0000256" key="9">
    <source>
        <dbReference type="ARBA" id="ARBA00022989"/>
    </source>
</evidence>
<comment type="catalytic activity">
    <reaction evidence="15">
        <text>heme b(in) = heme b(out)</text>
        <dbReference type="Rhea" id="RHEA:75443"/>
        <dbReference type="ChEBI" id="CHEBI:60344"/>
    </reaction>
</comment>
<evidence type="ECO:0000313" key="26">
    <source>
        <dbReference type="Proteomes" id="UP001174136"/>
    </source>
</evidence>
<dbReference type="AlphaFoldDB" id="A0AA47MZT9"/>
<keyword evidence="10" id="KW-0265">Erythrocyte maturation</keyword>
<feature type="transmembrane region" description="Helical" evidence="23">
    <location>
        <begin position="103"/>
        <end position="123"/>
    </location>
</feature>
<keyword evidence="4" id="KW-0813">Transport</keyword>
<gene>
    <name evidence="25" type="primary">FLVCR2_0</name>
    <name evidence="25" type="ORF">N1851_010371</name>
</gene>
<dbReference type="InterPro" id="IPR049680">
    <property type="entry name" value="FLVCR1-2_SLC49-like"/>
</dbReference>
<dbReference type="GO" id="GO:0031966">
    <property type="term" value="C:mitochondrial membrane"/>
    <property type="evidence" value="ECO:0007669"/>
    <property type="project" value="UniProtKB-SubCell"/>
</dbReference>
<evidence type="ECO:0000256" key="17">
    <source>
        <dbReference type="ARBA" id="ARBA00045087"/>
    </source>
</evidence>
<evidence type="ECO:0000256" key="10">
    <source>
        <dbReference type="ARBA" id="ARBA00023057"/>
    </source>
</evidence>
<evidence type="ECO:0000256" key="3">
    <source>
        <dbReference type="ARBA" id="ARBA00004651"/>
    </source>
</evidence>
<dbReference type="GO" id="GO:0015232">
    <property type="term" value="F:heme transmembrane transporter activity"/>
    <property type="evidence" value="ECO:0007669"/>
    <property type="project" value="UniProtKB-ARBA"/>
</dbReference>
<dbReference type="EMBL" id="JAOPHQ010001855">
    <property type="protein sequence ID" value="KAK0149109.1"/>
    <property type="molecule type" value="Genomic_DNA"/>
</dbReference>
<evidence type="ECO:0000256" key="6">
    <source>
        <dbReference type="ARBA" id="ARBA00022553"/>
    </source>
</evidence>
<keyword evidence="13 25" id="KW-0675">Receptor</keyword>
<comment type="function">
    <text evidence="19">Uniporter that mediates the transport of extracellular choline and ethanolamine into cells, thereby playing a key role in phospholipid biosynthesis. Choline and ethanolamine are the precursors of phosphatidylcholine and phosphatidylethanolamine, respectively, the two most abundant phospholipids. Transport is not coupled with proton transport and is exclusively driven by the choline (or ethanolamine) gradient across the plasma membrane. Also acts as a heme b transporter that mediates heme efflux from the cytoplasm to the extracellular compartment.</text>
</comment>
<comment type="catalytic activity">
    <reaction evidence="16">
        <text>choline(out) = choline(in)</text>
        <dbReference type="Rhea" id="RHEA:32751"/>
        <dbReference type="ChEBI" id="CHEBI:15354"/>
    </reaction>
</comment>
<evidence type="ECO:0000256" key="18">
    <source>
        <dbReference type="ARBA" id="ARBA00046338"/>
    </source>
</evidence>
<dbReference type="InterPro" id="IPR036259">
    <property type="entry name" value="MFS_trans_sf"/>
</dbReference>
<evidence type="ECO:0000256" key="4">
    <source>
        <dbReference type="ARBA" id="ARBA00022448"/>
    </source>
</evidence>
<dbReference type="InterPro" id="IPR011701">
    <property type="entry name" value="MFS"/>
</dbReference>
<feature type="transmembrane region" description="Helical" evidence="23">
    <location>
        <begin position="339"/>
        <end position="356"/>
    </location>
</feature>
<feature type="region of interest" description="Disordered" evidence="22">
    <location>
        <begin position="1"/>
        <end position="49"/>
    </location>
</feature>
<comment type="similarity">
    <text evidence="18">Belongs to the major facilitator superfamily. Feline leukemia virus subgroup C receptor (TC 2.A.1.28.1) family.</text>
</comment>
<keyword evidence="6" id="KW-0597">Phosphoprotein</keyword>
<dbReference type="PROSITE" id="PS50850">
    <property type="entry name" value="MFS"/>
    <property type="match status" value="1"/>
</dbReference>
<dbReference type="GO" id="GO:0005886">
    <property type="term" value="C:plasma membrane"/>
    <property type="evidence" value="ECO:0007669"/>
    <property type="project" value="UniProtKB-SubCell"/>
</dbReference>
<keyword evidence="5" id="KW-1003">Cell membrane</keyword>
<feature type="region of interest" description="Disordered" evidence="22">
    <location>
        <begin position="731"/>
        <end position="755"/>
    </location>
</feature>
<keyword evidence="7 23" id="KW-0812">Transmembrane</keyword>
<evidence type="ECO:0000313" key="25">
    <source>
        <dbReference type="EMBL" id="KAK0149109.1"/>
    </source>
</evidence>
<feature type="transmembrane region" description="Helical" evidence="23">
    <location>
        <begin position="440"/>
        <end position="459"/>
    </location>
</feature>
<keyword evidence="9 23" id="KW-1133">Transmembrane helix</keyword>
<keyword evidence="8" id="KW-0256">Endoplasmic reticulum</keyword>
<dbReference type="GO" id="GO:0043249">
    <property type="term" value="P:erythrocyte maturation"/>
    <property type="evidence" value="ECO:0007669"/>
    <property type="project" value="UniProtKB-KW"/>
</dbReference>
<evidence type="ECO:0000256" key="12">
    <source>
        <dbReference type="ARBA" id="ARBA00023136"/>
    </source>
</evidence>
<evidence type="ECO:0000256" key="23">
    <source>
        <dbReference type="SAM" id="Phobius"/>
    </source>
</evidence>
<dbReference type="GO" id="GO:0005789">
    <property type="term" value="C:endoplasmic reticulum membrane"/>
    <property type="evidence" value="ECO:0007669"/>
    <property type="project" value="UniProtKB-SubCell"/>
</dbReference>
<feature type="transmembrane region" description="Helical" evidence="23">
    <location>
        <begin position="63"/>
        <end position="83"/>
    </location>
</feature>
<evidence type="ECO:0000256" key="19">
    <source>
        <dbReference type="ARBA" id="ARBA00060240"/>
    </source>
</evidence>
<keyword evidence="26" id="KW-1185">Reference proteome</keyword>
<feature type="transmembrane region" description="Helical" evidence="23">
    <location>
        <begin position="272"/>
        <end position="292"/>
    </location>
</feature>
<feature type="transmembrane region" description="Helical" evidence="23">
    <location>
        <begin position="566"/>
        <end position="582"/>
    </location>
</feature>
<evidence type="ECO:0000256" key="15">
    <source>
        <dbReference type="ARBA" id="ARBA00035075"/>
    </source>
</evidence>
<evidence type="ECO:0000256" key="21">
    <source>
        <dbReference type="ARBA" id="ARBA00080886"/>
    </source>
</evidence>
<feature type="transmembrane region" description="Helical" evidence="23">
    <location>
        <begin position="400"/>
        <end position="420"/>
    </location>
</feature>
<dbReference type="PANTHER" id="PTHR10924">
    <property type="entry name" value="MAJOR FACILITATOR SUPERFAMILY PROTEIN-RELATED"/>
    <property type="match status" value="1"/>
</dbReference>
<dbReference type="PANTHER" id="PTHR10924:SF3">
    <property type="entry name" value="HEME TRANSPORTER FLVCR2"/>
    <property type="match status" value="1"/>
</dbReference>
<dbReference type="Gene3D" id="1.20.1250.20">
    <property type="entry name" value="MFS general substrate transporter like domains"/>
    <property type="match status" value="2"/>
</dbReference>
<keyword evidence="11" id="KW-0496">Mitochondrion</keyword>
<reference evidence="25" key="1">
    <citation type="journal article" date="2023" name="Front. Mar. Sci.">
        <title>A new Merluccius polli reference genome to investigate the effects of global change in West African waters.</title>
        <authorList>
            <person name="Mateo J.L."/>
            <person name="Blanco-Fernandez C."/>
            <person name="Garcia-Vazquez E."/>
            <person name="Machado-Schiaffino G."/>
        </authorList>
    </citation>
    <scope>NUCLEOTIDE SEQUENCE</scope>
    <source>
        <strain evidence="25">C29</strain>
        <tissue evidence="25">Fin</tissue>
    </source>
</reference>
<feature type="compositionally biased region" description="Low complexity" evidence="22">
    <location>
        <begin position="35"/>
        <end position="46"/>
    </location>
</feature>
<evidence type="ECO:0000259" key="24">
    <source>
        <dbReference type="PROSITE" id="PS50850"/>
    </source>
</evidence>
<feature type="transmembrane region" description="Helical" evidence="23">
    <location>
        <begin position="535"/>
        <end position="554"/>
    </location>
</feature>
<dbReference type="GO" id="GO:0006783">
    <property type="term" value="P:heme biosynthetic process"/>
    <property type="evidence" value="ECO:0007669"/>
    <property type="project" value="UniProtKB-ARBA"/>
</dbReference>
<sequence length="755" mass="82782">MHEKPTLSDSELREDRHTGEVTETGTLDNGTLDNGTQVTGTPGTGTKDAGTTLQPTRLYKRRWLIVLLFSSYSLCNSFQWIQYGIIANIFTVYYGVDDFTVDWMSMIYMLTYIPFIFPVTWLLDRKGLRVVALVATALNCVGTWIKVASVQRHLFAVTFLGQFCSSCAQVFILGMPSTIASVWFGPDEVSTACSIGVFGNQEPGGKDWSDAAPGLASIEWSPGPLGKSVSAGSRLDLAETCGCGGGGGRRRQGDDRTRLVPKAQTKLYLRRWVMLLLFSGVSASNAFMWLQYGIVSNVFARFYGAGALAVDWLAMIYLLTYVPLILPVLWLLDRRGVRDVVLVGAAFNCIGAWIKVGSAGRGLFAVTFLGQFVCSVATVFLLGIPSYLASVWFGPREVSTACSVGVLGNQLGIAIGFLVPPILVPNVEDMDELAYHIRKMFYITAGVATFLFILVVIVFQERPELPPTQAQATARSLPPEQYSYTASILRLLRNRPFILLVITYGLNVGCFYAVGTLLNRMVINHYPGEEVNAGRIGLTIVIAGMVGSLICGIWLDRTKTYKQTTLVVYFMSLVGMIVYAATLSLGHLWVVFITAGSLGFFMTGYLPLGFEFAVELTYPESEGTSSGLLNCSAQVFGIIFTICQGKIIDAYGTIAGNIFLCVFLLIGTILTGERGLLLTLMFIYNHNTNFVPFQKQSAIKSVKAFRSTVLKICDLAAVRVVKEKHILKPHVTQPQDAQPKEDRQENGKAFLARSN</sequence>
<keyword evidence="12 23" id="KW-0472">Membrane</keyword>
<feature type="transmembrane region" description="Helical" evidence="23">
    <location>
        <begin position="497"/>
        <end position="515"/>
    </location>
</feature>
<evidence type="ECO:0000256" key="20">
    <source>
        <dbReference type="ARBA" id="ARBA00068050"/>
    </source>
</evidence>
<name>A0AA47MZT9_MERPO</name>
<evidence type="ECO:0000256" key="8">
    <source>
        <dbReference type="ARBA" id="ARBA00022824"/>
    </source>
</evidence>
<dbReference type="Pfam" id="PF07690">
    <property type="entry name" value="MFS_1"/>
    <property type="match status" value="2"/>
</dbReference>
<evidence type="ECO:0000256" key="5">
    <source>
        <dbReference type="ARBA" id="ARBA00022475"/>
    </source>
</evidence>
<evidence type="ECO:0000256" key="13">
    <source>
        <dbReference type="ARBA" id="ARBA00023170"/>
    </source>
</evidence>
<protein>
    <recommendedName>
        <fullName evidence="20">Choline/ethanolamine transporter FLVCR1</fullName>
    </recommendedName>
    <alternativeName>
        <fullName evidence="21">Heme transporter FLVCR1</fullName>
    </alternativeName>
</protein>
<comment type="catalytic activity">
    <reaction evidence="17">
        <text>ethanolamine(in) = ethanolamine(out)</text>
        <dbReference type="Rhea" id="RHEA:32747"/>
        <dbReference type="ChEBI" id="CHEBI:57603"/>
    </reaction>
</comment>
<comment type="caution">
    <text evidence="25">The sequence shown here is derived from an EMBL/GenBank/DDBJ whole genome shotgun (WGS) entry which is preliminary data.</text>
</comment>
<evidence type="ECO:0000256" key="14">
    <source>
        <dbReference type="ARBA" id="ARBA00023180"/>
    </source>
</evidence>
<dbReference type="SUPFAM" id="SSF103473">
    <property type="entry name" value="MFS general substrate transporter"/>
    <property type="match status" value="2"/>
</dbReference>
<evidence type="ECO:0000256" key="22">
    <source>
        <dbReference type="SAM" id="MobiDB-lite"/>
    </source>
</evidence>